<dbReference type="KEGG" id="lfo:LMK00_08270"/>
<organism evidence="3 4">
    <name type="scientific">Lactococcus formosensis</name>
    <dbReference type="NCBI Taxonomy" id="1281486"/>
    <lineage>
        <taxon>Bacteria</taxon>
        <taxon>Bacillati</taxon>
        <taxon>Bacillota</taxon>
        <taxon>Bacilli</taxon>
        <taxon>Lactobacillales</taxon>
        <taxon>Streptococcaceae</taxon>
        <taxon>Lactococcus</taxon>
    </lineage>
</organism>
<feature type="transmembrane region" description="Helical" evidence="1">
    <location>
        <begin position="49"/>
        <end position="68"/>
    </location>
</feature>
<protein>
    <submittedName>
        <fullName evidence="3">Uncharacterized protein</fullName>
    </submittedName>
</protein>
<keyword evidence="1" id="KW-0472">Membrane</keyword>
<dbReference type="EMBL" id="CP086395">
    <property type="protein sequence ID" value="USJ19818.1"/>
    <property type="molecule type" value="Genomic_DNA"/>
</dbReference>
<feature type="transmembrane region" description="Helical" evidence="1">
    <location>
        <begin position="74"/>
        <end position="96"/>
    </location>
</feature>
<accession>A0A9Q8Y0L5</accession>
<dbReference type="EMBL" id="JAMWGI010000002">
    <property type="protein sequence ID" value="MDG6193277.1"/>
    <property type="molecule type" value="Genomic_DNA"/>
</dbReference>
<proteinExistence type="predicted"/>
<dbReference type="Proteomes" id="UP001153203">
    <property type="component" value="Unassembled WGS sequence"/>
</dbReference>
<keyword evidence="1" id="KW-1133">Transmembrane helix</keyword>
<dbReference type="AlphaFoldDB" id="A0A9Q8Y0L5"/>
<evidence type="ECO:0000313" key="3">
    <source>
        <dbReference type="EMBL" id="USJ19818.1"/>
    </source>
</evidence>
<evidence type="ECO:0000313" key="4">
    <source>
        <dbReference type="Proteomes" id="UP001056730"/>
    </source>
</evidence>
<sequence length="124" mass="14607">MIYNVPIIKLNKKIKKSIIYGEVAEDNLSELFHSINDYYVEAREGYRRLVYISCSIISFIEILCLFSSDNLKMNLSLSTFLIVIVIIILIILRYTLMEKLRLQYNRAVKKGYPAKKELVINYKF</sequence>
<keyword evidence="1" id="KW-0812">Transmembrane</keyword>
<reference evidence="3" key="1">
    <citation type="journal article" date="2022" name="Front. Microbiol.">
        <title>Feed Insects as a Reservoir of Granadaene-Producing Lactococci.</title>
        <authorList>
            <person name="Neuzil-Bunesova V."/>
            <person name="Ramirez Garcia A."/>
            <person name="Modrackova N."/>
            <person name="Makovska M."/>
            <person name="Sabolova M."/>
            <person name="Sproer C."/>
            <person name="Bunk B."/>
            <person name="Blom J."/>
            <person name="Schwab C."/>
        </authorList>
    </citation>
    <scope>NUCLEOTIDE SEQUENCE</scope>
    <source>
        <strain evidence="3">I4/6O</strain>
    </source>
</reference>
<dbReference type="Proteomes" id="UP001056730">
    <property type="component" value="Chromosome"/>
</dbReference>
<dbReference type="RefSeq" id="WP_252175249.1">
    <property type="nucleotide sequence ID" value="NZ_CP086395.1"/>
</dbReference>
<evidence type="ECO:0000313" key="2">
    <source>
        <dbReference type="EMBL" id="MDG6193277.1"/>
    </source>
</evidence>
<evidence type="ECO:0000256" key="1">
    <source>
        <dbReference type="SAM" id="Phobius"/>
    </source>
</evidence>
<reference evidence="2" key="2">
    <citation type="submission" date="2022-06" db="EMBL/GenBank/DDBJ databases">
        <title>Lactococcus from bovine mastitis in China.</title>
        <authorList>
            <person name="Lin Y."/>
            <person name="Han B."/>
        </authorList>
    </citation>
    <scope>NUCLEOTIDE SEQUENCE</scope>
    <source>
        <strain evidence="2">Hebei-B-39</strain>
    </source>
</reference>
<name>A0A9Q8Y0L5_9LACT</name>
<gene>
    <name evidence="3" type="ORF">LMK00_08270</name>
    <name evidence="2" type="ORF">NF708_04560</name>
</gene>